<dbReference type="GO" id="GO:0000724">
    <property type="term" value="P:double-strand break repair via homologous recombination"/>
    <property type="evidence" value="ECO:0007669"/>
    <property type="project" value="TreeGrafter"/>
</dbReference>
<gene>
    <name evidence="4" type="primary">WRN_1</name>
    <name evidence="4" type="ORF">AVEN_141862_1</name>
</gene>
<dbReference type="Gene3D" id="1.10.10.10">
    <property type="entry name" value="Winged helix-like DNA-binding domain superfamily/Winged helix DNA-binding domain"/>
    <property type="match status" value="1"/>
</dbReference>
<dbReference type="InterPro" id="IPR036390">
    <property type="entry name" value="WH_DNA-bd_sf"/>
</dbReference>
<dbReference type="Gene3D" id="3.40.50.300">
    <property type="entry name" value="P-loop containing nucleotide triphosphate hydrolases"/>
    <property type="match status" value="1"/>
</dbReference>
<dbReference type="SUPFAM" id="SSF46785">
    <property type="entry name" value="Winged helix' DNA-binding domain"/>
    <property type="match status" value="1"/>
</dbReference>
<sequence length="188" mass="21158">QEIGRAGRDGLPSICQAFYSNADFVTSKFFLKDIKSEKFLAHRADMISKMQQYLNSTRCRRQMLLSHFQGEEVKSSQLSEKCCDNCKKKIKRSQMMKNSDSSQQSLDGKKDFAEEAKVLFGAIEATGGAFGLAVPILIVRGSSNQRITEAMKRCPQYGKGKHISEAWWKAFGKYSSVANKLYILANSF</sequence>
<keyword evidence="4" id="KW-0347">Helicase</keyword>
<keyword evidence="4" id="KW-0547">Nucleotide-binding</keyword>
<evidence type="ECO:0000259" key="2">
    <source>
        <dbReference type="Pfam" id="PF09382"/>
    </source>
</evidence>
<dbReference type="GO" id="GO:0005694">
    <property type="term" value="C:chromosome"/>
    <property type="evidence" value="ECO:0007669"/>
    <property type="project" value="TreeGrafter"/>
</dbReference>
<keyword evidence="5" id="KW-1185">Reference proteome</keyword>
<dbReference type="PANTHER" id="PTHR13710">
    <property type="entry name" value="DNA HELICASE RECQ FAMILY MEMBER"/>
    <property type="match status" value="1"/>
</dbReference>
<organism evidence="4 5">
    <name type="scientific">Araneus ventricosus</name>
    <name type="common">Orbweaver spider</name>
    <name type="synonym">Epeira ventricosa</name>
    <dbReference type="NCBI Taxonomy" id="182803"/>
    <lineage>
        <taxon>Eukaryota</taxon>
        <taxon>Metazoa</taxon>
        <taxon>Ecdysozoa</taxon>
        <taxon>Arthropoda</taxon>
        <taxon>Chelicerata</taxon>
        <taxon>Arachnida</taxon>
        <taxon>Araneae</taxon>
        <taxon>Araneomorphae</taxon>
        <taxon>Entelegynae</taxon>
        <taxon>Araneoidea</taxon>
        <taxon>Araneidae</taxon>
        <taxon>Araneus</taxon>
    </lineage>
</organism>
<feature type="domain" description="RQC" evidence="2">
    <location>
        <begin position="109"/>
        <end position="173"/>
    </location>
</feature>
<evidence type="ECO:0000313" key="4">
    <source>
        <dbReference type="EMBL" id="GBO14233.1"/>
    </source>
</evidence>
<comment type="caution">
    <text evidence="4">The sequence shown here is derived from an EMBL/GenBank/DDBJ whole genome shotgun (WGS) entry which is preliminary data.</text>
</comment>
<dbReference type="InterPro" id="IPR018982">
    <property type="entry name" value="RQC_domain"/>
</dbReference>
<dbReference type="GO" id="GO:0005737">
    <property type="term" value="C:cytoplasm"/>
    <property type="evidence" value="ECO:0007669"/>
    <property type="project" value="TreeGrafter"/>
</dbReference>
<dbReference type="GO" id="GO:0000723">
    <property type="term" value="P:telomere maintenance"/>
    <property type="evidence" value="ECO:0007669"/>
    <property type="project" value="TreeGrafter"/>
</dbReference>
<dbReference type="InterPro" id="IPR027417">
    <property type="entry name" value="P-loop_NTPase"/>
</dbReference>
<proteinExistence type="inferred from homology"/>
<dbReference type="GO" id="GO:0005654">
    <property type="term" value="C:nucleoplasm"/>
    <property type="evidence" value="ECO:0007669"/>
    <property type="project" value="TreeGrafter"/>
</dbReference>
<dbReference type="EMBL" id="BGPR01038396">
    <property type="protein sequence ID" value="GBO14233.1"/>
    <property type="molecule type" value="Genomic_DNA"/>
</dbReference>
<evidence type="ECO:0000256" key="1">
    <source>
        <dbReference type="ARBA" id="ARBA00005446"/>
    </source>
</evidence>
<name>A0A4Y2UNH5_ARAVE</name>
<dbReference type="SUPFAM" id="SSF52540">
    <property type="entry name" value="P-loop containing nucleoside triphosphate hydrolases"/>
    <property type="match status" value="1"/>
</dbReference>
<keyword evidence="4" id="KW-0378">Hydrolase</keyword>
<comment type="similarity">
    <text evidence="1">Belongs to the helicase family. RecQ subfamily.</text>
</comment>
<dbReference type="InterPro" id="IPR032284">
    <property type="entry name" value="RecQ_Zn-bd"/>
</dbReference>
<dbReference type="InterPro" id="IPR036388">
    <property type="entry name" value="WH-like_DNA-bd_sf"/>
</dbReference>
<protein>
    <submittedName>
        <fullName evidence="4">Werner syndrome ATP-dependent helicase</fullName>
    </submittedName>
</protein>
<dbReference type="Pfam" id="PF16124">
    <property type="entry name" value="RecQ_Zn_bind"/>
    <property type="match status" value="1"/>
</dbReference>
<dbReference type="Pfam" id="PF09382">
    <property type="entry name" value="RQC"/>
    <property type="match status" value="1"/>
</dbReference>
<dbReference type="Proteomes" id="UP000499080">
    <property type="component" value="Unassembled WGS sequence"/>
</dbReference>
<reference evidence="4 5" key="1">
    <citation type="journal article" date="2019" name="Sci. Rep.">
        <title>Orb-weaving spider Araneus ventricosus genome elucidates the spidroin gene catalogue.</title>
        <authorList>
            <person name="Kono N."/>
            <person name="Nakamura H."/>
            <person name="Ohtoshi R."/>
            <person name="Moran D.A.P."/>
            <person name="Shinohara A."/>
            <person name="Yoshida Y."/>
            <person name="Fujiwara M."/>
            <person name="Mori M."/>
            <person name="Tomita M."/>
            <person name="Arakawa K."/>
        </authorList>
    </citation>
    <scope>NUCLEOTIDE SEQUENCE [LARGE SCALE GENOMIC DNA]</scope>
</reference>
<evidence type="ECO:0000313" key="5">
    <source>
        <dbReference type="Proteomes" id="UP000499080"/>
    </source>
</evidence>
<accession>A0A4Y2UNH5</accession>
<keyword evidence="4" id="KW-0067">ATP-binding</keyword>
<feature type="domain" description="ATP-dependent DNA helicase RecQ zinc-binding" evidence="3">
    <location>
        <begin position="22"/>
        <end position="87"/>
    </location>
</feature>
<dbReference type="GO" id="GO:0006260">
    <property type="term" value="P:DNA replication"/>
    <property type="evidence" value="ECO:0007669"/>
    <property type="project" value="InterPro"/>
</dbReference>
<dbReference type="AlphaFoldDB" id="A0A4Y2UNH5"/>
<evidence type="ECO:0000259" key="3">
    <source>
        <dbReference type="Pfam" id="PF16124"/>
    </source>
</evidence>
<dbReference type="PANTHER" id="PTHR13710:SF120">
    <property type="entry name" value="BIFUNCTIONAL 3'-5' EXONUCLEASE_ATP-DEPENDENT HELICASE WRN"/>
    <property type="match status" value="1"/>
</dbReference>
<dbReference type="GO" id="GO:0009378">
    <property type="term" value="F:four-way junction helicase activity"/>
    <property type="evidence" value="ECO:0007669"/>
    <property type="project" value="TreeGrafter"/>
</dbReference>
<feature type="non-terminal residue" evidence="4">
    <location>
        <position position="1"/>
    </location>
</feature>
<dbReference type="OrthoDB" id="10261556at2759"/>
<dbReference type="GO" id="GO:0043138">
    <property type="term" value="F:3'-5' DNA helicase activity"/>
    <property type="evidence" value="ECO:0007669"/>
    <property type="project" value="InterPro"/>
</dbReference>